<dbReference type="EMBL" id="HACM01010651">
    <property type="protein sequence ID" value="CRZ11093.1"/>
    <property type="molecule type" value="Transcribed_RNA"/>
</dbReference>
<evidence type="ECO:0008006" key="2">
    <source>
        <dbReference type="Google" id="ProtNLM"/>
    </source>
</evidence>
<dbReference type="Gene3D" id="2.60.120.260">
    <property type="entry name" value="Galactose-binding domain-like"/>
    <property type="match status" value="1"/>
</dbReference>
<proteinExistence type="predicted"/>
<name>A0A0H5RAJ4_9EUKA</name>
<dbReference type="AlphaFoldDB" id="A0A0H5RAJ4"/>
<dbReference type="SUPFAM" id="SSF49785">
    <property type="entry name" value="Galactose-binding domain-like"/>
    <property type="match status" value="1"/>
</dbReference>
<sequence length="145" mass="16297">MDLVSCLPLLKRIQVSSVLNKDVTQYGKHHLTDGDAHTCWNSDQGLPQFVVLTMNEPMYIHSISITFQGGFAGTRLQMWIQTAERESFELDKEFDAIDTSSSQEFSIAARAVERVKIVFTKSSDLFGRITVYKLDLFSTKPVSGS</sequence>
<reference evidence="1" key="1">
    <citation type="submission" date="2015-04" db="EMBL/GenBank/DDBJ databases">
        <title>The genome sequence of the plant pathogenic Rhizarian Plasmodiophora brassicae reveals insights in its biotrophic life cycle and the origin of chitin synthesis.</title>
        <authorList>
            <person name="Schwelm A."/>
            <person name="Fogelqvist J."/>
            <person name="Knaust A."/>
            <person name="Julke S."/>
            <person name="Lilja T."/>
            <person name="Dhandapani V."/>
            <person name="Bonilla-Rosso G."/>
            <person name="Karlsson M."/>
            <person name="Shevchenko A."/>
            <person name="Choi S.R."/>
            <person name="Kim H.G."/>
            <person name="Park J.Y."/>
            <person name="Lim Y.P."/>
            <person name="Ludwig-Muller J."/>
            <person name="Dixelius C."/>
        </authorList>
    </citation>
    <scope>NUCLEOTIDE SEQUENCE</scope>
    <source>
        <tissue evidence="1">Potato root galls</tissue>
    </source>
</reference>
<evidence type="ECO:0000313" key="1">
    <source>
        <dbReference type="EMBL" id="CRZ11093.1"/>
    </source>
</evidence>
<organism evidence="1">
    <name type="scientific">Spongospora subterranea</name>
    <dbReference type="NCBI Taxonomy" id="70186"/>
    <lineage>
        <taxon>Eukaryota</taxon>
        <taxon>Sar</taxon>
        <taxon>Rhizaria</taxon>
        <taxon>Endomyxa</taxon>
        <taxon>Phytomyxea</taxon>
        <taxon>Plasmodiophorida</taxon>
        <taxon>Plasmodiophoridae</taxon>
        <taxon>Spongospora</taxon>
    </lineage>
</organism>
<dbReference type="InterPro" id="IPR008979">
    <property type="entry name" value="Galactose-bd-like_sf"/>
</dbReference>
<protein>
    <recommendedName>
        <fullName evidence="2">F5/8 type C domain-containing protein</fullName>
    </recommendedName>
</protein>
<accession>A0A0H5RAJ4</accession>